<dbReference type="OrthoDB" id="3933088at2759"/>
<feature type="compositionally biased region" description="Basic and acidic residues" evidence="1">
    <location>
        <begin position="68"/>
        <end position="83"/>
    </location>
</feature>
<sequence>MSDYGDDGYSDYGDEWMWVEDTYMPADDLAEHAVNSPPPTDYLDEDAIPDWDQFDYFNDLEYGSDGYDDTKYYTQKPEDAKVGEKRKRGGVSRRGNKRQKQGDVWKDSTLDAPPSTLSPVVWRSKEVPLEPKMLDEKKAPSYALFKDWRNHMAKPPSWGKKKREGVSVDASELVVSEDVEEWIDEDIAEEDEGEEESIDPTVLMNALKSRLAEAGGPLNGMDPQQLLQFAMRMMTDQDAGDDIAGELADNMLNQVEEGDDDEDEEVPADLLSWLSRQQKEGKEAVGPTPKSPEANYGGDRPPTPPSSEANRTIKVPGDANLGMSASQASNAVASSQNATIAVTQGRSSRKRKAADDVGEEDVMNVSKKKSTRSYDAPTAASQARATVAPPKATRSARAKR</sequence>
<feature type="compositionally biased region" description="Acidic residues" evidence="1">
    <location>
        <begin position="256"/>
        <end position="267"/>
    </location>
</feature>
<dbReference type="EMBL" id="ML977326">
    <property type="protein sequence ID" value="KAF2114129.1"/>
    <property type="molecule type" value="Genomic_DNA"/>
</dbReference>
<feature type="compositionally biased region" description="Basic and acidic residues" evidence="1">
    <location>
        <begin position="100"/>
        <end position="109"/>
    </location>
</feature>
<evidence type="ECO:0000313" key="3">
    <source>
        <dbReference type="Proteomes" id="UP000799770"/>
    </source>
</evidence>
<evidence type="ECO:0000256" key="1">
    <source>
        <dbReference type="SAM" id="MobiDB-lite"/>
    </source>
</evidence>
<keyword evidence="3" id="KW-1185">Reference proteome</keyword>
<feature type="region of interest" description="Disordered" evidence="1">
    <location>
        <begin position="64"/>
        <end position="117"/>
    </location>
</feature>
<dbReference type="Proteomes" id="UP000799770">
    <property type="component" value="Unassembled WGS sequence"/>
</dbReference>
<gene>
    <name evidence="2" type="ORF">BDV96DRAFT_600856</name>
</gene>
<evidence type="ECO:0000313" key="2">
    <source>
        <dbReference type="EMBL" id="KAF2114129.1"/>
    </source>
</evidence>
<accession>A0A6A5Z3S7</accession>
<organism evidence="2 3">
    <name type="scientific">Lophiotrema nucula</name>
    <dbReference type="NCBI Taxonomy" id="690887"/>
    <lineage>
        <taxon>Eukaryota</taxon>
        <taxon>Fungi</taxon>
        <taxon>Dikarya</taxon>
        <taxon>Ascomycota</taxon>
        <taxon>Pezizomycotina</taxon>
        <taxon>Dothideomycetes</taxon>
        <taxon>Pleosporomycetidae</taxon>
        <taxon>Pleosporales</taxon>
        <taxon>Lophiotremataceae</taxon>
        <taxon>Lophiotrema</taxon>
    </lineage>
</organism>
<reference evidence="2" key="1">
    <citation type="journal article" date="2020" name="Stud. Mycol.">
        <title>101 Dothideomycetes genomes: a test case for predicting lifestyles and emergence of pathogens.</title>
        <authorList>
            <person name="Haridas S."/>
            <person name="Albert R."/>
            <person name="Binder M."/>
            <person name="Bloem J."/>
            <person name="Labutti K."/>
            <person name="Salamov A."/>
            <person name="Andreopoulos B."/>
            <person name="Baker S."/>
            <person name="Barry K."/>
            <person name="Bills G."/>
            <person name="Bluhm B."/>
            <person name="Cannon C."/>
            <person name="Castanera R."/>
            <person name="Culley D."/>
            <person name="Daum C."/>
            <person name="Ezra D."/>
            <person name="Gonzalez J."/>
            <person name="Henrissat B."/>
            <person name="Kuo A."/>
            <person name="Liang C."/>
            <person name="Lipzen A."/>
            <person name="Lutzoni F."/>
            <person name="Magnuson J."/>
            <person name="Mondo S."/>
            <person name="Nolan M."/>
            <person name="Ohm R."/>
            <person name="Pangilinan J."/>
            <person name="Park H.-J."/>
            <person name="Ramirez L."/>
            <person name="Alfaro M."/>
            <person name="Sun H."/>
            <person name="Tritt A."/>
            <person name="Yoshinaga Y."/>
            <person name="Zwiers L.-H."/>
            <person name="Turgeon B."/>
            <person name="Goodwin S."/>
            <person name="Spatafora J."/>
            <person name="Crous P."/>
            <person name="Grigoriev I."/>
        </authorList>
    </citation>
    <scope>NUCLEOTIDE SEQUENCE</scope>
    <source>
        <strain evidence="2">CBS 627.86</strain>
    </source>
</reference>
<feature type="compositionally biased region" description="Basic residues" evidence="1">
    <location>
        <begin position="84"/>
        <end position="99"/>
    </location>
</feature>
<proteinExistence type="predicted"/>
<feature type="compositionally biased region" description="Low complexity" evidence="1">
    <location>
        <begin position="324"/>
        <end position="338"/>
    </location>
</feature>
<protein>
    <submittedName>
        <fullName evidence="2">Uncharacterized protein</fullName>
    </submittedName>
</protein>
<dbReference type="AlphaFoldDB" id="A0A6A5Z3S7"/>
<name>A0A6A5Z3S7_9PLEO</name>
<feature type="region of interest" description="Disordered" evidence="1">
    <location>
        <begin position="237"/>
        <end position="400"/>
    </location>
</feature>